<accession>A0A2P4XXP8</accession>
<feature type="compositionally biased region" description="Polar residues" evidence="1">
    <location>
        <begin position="155"/>
        <end position="164"/>
    </location>
</feature>
<name>A0A2P4XXP8_9STRA</name>
<dbReference type="OrthoDB" id="129522at2759"/>
<dbReference type="EMBL" id="NCKW01007130">
    <property type="protein sequence ID" value="POM70326.1"/>
    <property type="molecule type" value="Genomic_DNA"/>
</dbReference>
<dbReference type="Proteomes" id="UP000237271">
    <property type="component" value="Unassembled WGS sequence"/>
</dbReference>
<evidence type="ECO:0000313" key="3">
    <source>
        <dbReference type="Proteomes" id="UP000237271"/>
    </source>
</evidence>
<feature type="compositionally biased region" description="Basic residues" evidence="1">
    <location>
        <begin position="232"/>
        <end position="245"/>
    </location>
</feature>
<proteinExistence type="predicted"/>
<reference evidence="2 3" key="1">
    <citation type="journal article" date="2017" name="Genome Biol. Evol.">
        <title>Phytophthora megakarya and P. palmivora, closely related causal agents of cacao black pod rot, underwent increases in genome sizes and gene numbers by different mechanisms.</title>
        <authorList>
            <person name="Ali S.S."/>
            <person name="Shao J."/>
            <person name="Lary D.J."/>
            <person name="Kronmiller B."/>
            <person name="Shen D."/>
            <person name="Strem M.D."/>
            <person name="Amoako-Attah I."/>
            <person name="Akrofi A.Y."/>
            <person name="Begoude B.A."/>
            <person name="Ten Hoopen G.M."/>
            <person name="Coulibaly K."/>
            <person name="Kebe B.I."/>
            <person name="Melnick R.L."/>
            <person name="Guiltinan M.J."/>
            <person name="Tyler B.M."/>
            <person name="Meinhardt L.W."/>
            <person name="Bailey B.A."/>
        </authorList>
    </citation>
    <scope>NUCLEOTIDE SEQUENCE [LARGE SCALE GENOMIC DNA]</scope>
    <source>
        <strain evidence="3">sbr112.9</strain>
    </source>
</reference>
<feature type="compositionally biased region" description="Low complexity" evidence="1">
    <location>
        <begin position="65"/>
        <end position="75"/>
    </location>
</feature>
<evidence type="ECO:0000256" key="1">
    <source>
        <dbReference type="SAM" id="MobiDB-lite"/>
    </source>
</evidence>
<dbReference type="AlphaFoldDB" id="A0A2P4XXP8"/>
<organism evidence="2 3">
    <name type="scientific">Phytophthora palmivora</name>
    <dbReference type="NCBI Taxonomy" id="4796"/>
    <lineage>
        <taxon>Eukaryota</taxon>
        <taxon>Sar</taxon>
        <taxon>Stramenopiles</taxon>
        <taxon>Oomycota</taxon>
        <taxon>Peronosporomycetes</taxon>
        <taxon>Peronosporales</taxon>
        <taxon>Peronosporaceae</taxon>
        <taxon>Phytophthora</taxon>
    </lineage>
</organism>
<evidence type="ECO:0000313" key="2">
    <source>
        <dbReference type="EMBL" id="POM70326.1"/>
    </source>
</evidence>
<feature type="compositionally biased region" description="Low complexity" evidence="1">
    <location>
        <begin position="211"/>
        <end position="226"/>
    </location>
</feature>
<feature type="region of interest" description="Disordered" evidence="1">
    <location>
        <begin position="65"/>
        <end position="245"/>
    </location>
</feature>
<protein>
    <submittedName>
        <fullName evidence="2">Uncharacterized protein</fullName>
    </submittedName>
</protein>
<feature type="compositionally biased region" description="Low complexity" evidence="1">
    <location>
        <begin position="106"/>
        <end position="115"/>
    </location>
</feature>
<comment type="caution">
    <text evidence="2">The sequence shown here is derived from an EMBL/GenBank/DDBJ whole genome shotgun (WGS) entry which is preliminary data.</text>
</comment>
<feature type="compositionally biased region" description="Low complexity" evidence="1">
    <location>
        <begin position="172"/>
        <end position="185"/>
    </location>
</feature>
<gene>
    <name evidence="2" type="ORF">PHPALM_13251</name>
</gene>
<keyword evidence="3" id="KW-1185">Reference proteome</keyword>
<sequence>MGNVCTCCKWGRRGVDSNSSTSKKLDKTDTWFEQDSVPLVSARYGLDDIGSDEADGSLKRTVLIRSPRPTSTSTSVIDERSSHTSRHHLQQHEQEEHYHARRVKVKSASVDSSSNSRHRSRRTDRGDDEKRPRSRHRHSLQGNDSDNRPHHSMRTARTSSLEVQDSTREMRSPSSPTSPRVTTYSQDTALFADDEVESVDSFHNTTRSHRSSSTSSSPKASSRSGSPQKKERYGRKHYRANANRK</sequence>